<comment type="caution">
    <text evidence="1">The sequence shown here is derived from an EMBL/GenBank/DDBJ whole genome shotgun (WGS) entry which is preliminary data.</text>
</comment>
<reference evidence="1" key="1">
    <citation type="submission" date="2023-03" db="EMBL/GenBank/DDBJ databases">
        <title>Massive genome expansion in bonnet fungi (Mycena s.s.) driven by repeated elements and novel gene families across ecological guilds.</title>
        <authorList>
            <consortium name="Lawrence Berkeley National Laboratory"/>
            <person name="Harder C.B."/>
            <person name="Miyauchi S."/>
            <person name="Viragh M."/>
            <person name="Kuo A."/>
            <person name="Thoen E."/>
            <person name="Andreopoulos B."/>
            <person name="Lu D."/>
            <person name="Skrede I."/>
            <person name="Drula E."/>
            <person name="Henrissat B."/>
            <person name="Morin E."/>
            <person name="Kohler A."/>
            <person name="Barry K."/>
            <person name="LaButti K."/>
            <person name="Morin E."/>
            <person name="Salamov A."/>
            <person name="Lipzen A."/>
            <person name="Mereny Z."/>
            <person name="Hegedus B."/>
            <person name="Baldrian P."/>
            <person name="Stursova M."/>
            <person name="Weitz H."/>
            <person name="Taylor A."/>
            <person name="Grigoriev I.V."/>
            <person name="Nagy L.G."/>
            <person name="Martin F."/>
            <person name="Kauserud H."/>
        </authorList>
    </citation>
    <scope>NUCLEOTIDE SEQUENCE</scope>
    <source>
        <strain evidence="1">9144</strain>
    </source>
</reference>
<gene>
    <name evidence="1" type="ORF">GGX14DRAFT_657661</name>
</gene>
<dbReference type="Proteomes" id="UP001219525">
    <property type="component" value="Unassembled WGS sequence"/>
</dbReference>
<protein>
    <submittedName>
        <fullName evidence="1">Uncharacterized protein</fullName>
    </submittedName>
</protein>
<dbReference type="Gene3D" id="3.40.50.12660">
    <property type="match status" value="1"/>
</dbReference>
<organism evidence="1 2">
    <name type="scientific">Mycena pura</name>
    <dbReference type="NCBI Taxonomy" id="153505"/>
    <lineage>
        <taxon>Eukaryota</taxon>
        <taxon>Fungi</taxon>
        <taxon>Dikarya</taxon>
        <taxon>Basidiomycota</taxon>
        <taxon>Agaricomycotina</taxon>
        <taxon>Agaricomycetes</taxon>
        <taxon>Agaricomycetidae</taxon>
        <taxon>Agaricales</taxon>
        <taxon>Marasmiineae</taxon>
        <taxon>Mycenaceae</taxon>
        <taxon>Mycena</taxon>
    </lineage>
</organism>
<proteinExistence type="predicted"/>
<dbReference type="EMBL" id="JARJCW010000006">
    <property type="protein sequence ID" value="KAJ7223207.1"/>
    <property type="molecule type" value="Genomic_DNA"/>
</dbReference>
<sequence length="517" mass="57059">MAIVEGYEASARGSSYYAFTRTLRSTSAISVKTAPTPSVKTTPAPAAICKPLIPTESTEDFISVLKTEIESRRAAVSRDDSISFAQITFPESMAPHDVLDALDKYDEDRLLKFDIDWVQSCVEVRVCMPSLVHEDTAGSVSTRVMGELVLRGDKKGVDPDELGIRQTGSARIHGPDKSKEADISFTPTSRMDNEDELAIPTVVVEVGYWESMPDLAKDAKDWLSMKDGGVYKVNLVILLSVYTETDRFRGELWRRDASGEPTPCWSKDLRPTDRDTTTPIPMEIQLADLYGGNIPTFLEGTGPIVLNLRRMASYAFQAKAKMAAEACKRKAAFNESDRKTKKARPDARRAQAFDPAISWQLPTRLGLDLISVLFDDTTCSPRMPTFHPWLAVIADLVQAGPSRLPLLRTLQIADTTDCGHWMQVENCTNSEEDGMHECLSPLDGEEKKIVDNRSLSRSPQARIVAVPDTCHSGSLLGLRHQRSDRDLSHGSGEIRSQIDVAVRNATSAQTQAQLGDL</sequence>
<evidence type="ECO:0000313" key="2">
    <source>
        <dbReference type="Proteomes" id="UP001219525"/>
    </source>
</evidence>
<name>A0AAD7E1P8_9AGAR</name>
<accession>A0AAD7E1P8</accession>
<evidence type="ECO:0000313" key="1">
    <source>
        <dbReference type="EMBL" id="KAJ7223207.1"/>
    </source>
</evidence>
<dbReference type="AlphaFoldDB" id="A0AAD7E1P8"/>
<keyword evidence="2" id="KW-1185">Reference proteome</keyword>